<dbReference type="InterPro" id="IPR004358">
    <property type="entry name" value="Sig_transdc_His_kin-like_C"/>
</dbReference>
<dbReference type="AlphaFoldDB" id="A0A840L4G4"/>
<organism evidence="9 10">
    <name type="scientific">Roseateles oligotrophus</name>
    <dbReference type="NCBI Taxonomy" id="1769250"/>
    <lineage>
        <taxon>Bacteria</taxon>
        <taxon>Pseudomonadati</taxon>
        <taxon>Pseudomonadota</taxon>
        <taxon>Betaproteobacteria</taxon>
        <taxon>Burkholderiales</taxon>
        <taxon>Sphaerotilaceae</taxon>
        <taxon>Roseateles</taxon>
    </lineage>
</organism>
<accession>A0A840L4G4</accession>
<dbReference type="PANTHER" id="PTHR44936:SF9">
    <property type="entry name" value="SENSOR PROTEIN CREC"/>
    <property type="match status" value="1"/>
</dbReference>
<comment type="catalytic activity">
    <reaction evidence="1">
        <text>ATP + protein L-histidine = ADP + protein N-phospho-L-histidine.</text>
        <dbReference type="EC" id="2.7.13.3"/>
    </reaction>
</comment>
<dbReference type="EC" id="2.7.13.3" evidence="2"/>
<dbReference type="GO" id="GO:0000160">
    <property type="term" value="P:phosphorelay signal transduction system"/>
    <property type="evidence" value="ECO:0007669"/>
    <property type="project" value="UniProtKB-KW"/>
</dbReference>
<dbReference type="PANTHER" id="PTHR44936">
    <property type="entry name" value="SENSOR PROTEIN CREC"/>
    <property type="match status" value="1"/>
</dbReference>
<evidence type="ECO:0000256" key="7">
    <source>
        <dbReference type="SAM" id="MobiDB-lite"/>
    </source>
</evidence>
<reference evidence="9 10" key="1">
    <citation type="submission" date="2020-08" db="EMBL/GenBank/DDBJ databases">
        <title>Functional genomics of gut bacteria from endangered species of beetles.</title>
        <authorList>
            <person name="Carlos-Shanley C."/>
        </authorList>
    </citation>
    <scope>NUCLEOTIDE SEQUENCE [LARGE SCALE GENOMIC DNA]</scope>
    <source>
        <strain evidence="9 10">S00239</strain>
    </source>
</reference>
<dbReference type="InterPro" id="IPR050980">
    <property type="entry name" value="2C_sensor_his_kinase"/>
</dbReference>
<evidence type="ECO:0000256" key="6">
    <source>
        <dbReference type="ARBA" id="ARBA00023012"/>
    </source>
</evidence>
<dbReference type="GO" id="GO:0004673">
    <property type="term" value="F:protein histidine kinase activity"/>
    <property type="evidence" value="ECO:0007669"/>
    <property type="project" value="UniProtKB-EC"/>
</dbReference>
<evidence type="ECO:0000256" key="5">
    <source>
        <dbReference type="ARBA" id="ARBA00022777"/>
    </source>
</evidence>
<keyword evidence="10" id="KW-1185">Reference proteome</keyword>
<dbReference type="SMART" id="SM00387">
    <property type="entry name" value="HATPase_c"/>
    <property type="match status" value="1"/>
</dbReference>
<proteinExistence type="predicted"/>
<name>A0A840L4G4_9BURK</name>
<feature type="region of interest" description="Disordered" evidence="7">
    <location>
        <begin position="1"/>
        <end position="21"/>
    </location>
</feature>
<protein>
    <recommendedName>
        <fullName evidence="2">histidine kinase</fullName>
        <ecNumber evidence="2">2.7.13.3</ecNumber>
    </recommendedName>
</protein>
<dbReference type="InterPro" id="IPR005467">
    <property type="entry name" value="His_kinase_dom"/>
</dbReference>
<keyword evidence="6" id="KW-0902">Two-component regulatory system</keyword>
<dbReference type="Proteomes" id="UP000562027">
    <property type="component" value="Unassembled WGS sequence"/>
</dbReference>
<feature type="domain" description="Histidine kinase" evidence="8">
    <location>
        <begin position="32"/>
        <end position="256"/>
    </location>
</feature>
<dbReference type="Pfam" id="PF02518">
    <property type="entry name" value="HATPase_c"/>
    <property type="match status" value="1"/>
</dbReference>
<dbReference type="EMBL" id="JACHLP010000001">
    <property type="protein sequence ID" value="MBB4841723.1"/>
    <property type="molecule type" value="Genomic_DNA"/>
</dbReference>
<keyword evidence="5 9" id="KW-0418">Kinase</keyword>
<evidence type="ECO:0000313" key="9">
    <source>
        <dbReference type="EMBL" id="MBB4841723.1"/>
    </source>
</evidence>
<sequence length="260" mass="27697">MPSPSPSSSPPAQDSAAKPVEGAAAAQLKLRRWVHELNTPLGVILMANSVQKQQLDDLRRQLDPQQAGAAGLLAELQEANEMIQASVQLAIQLLTAPAAGQPSEGPALNLAETVAQVIALQRARHGGVELQISLDIAPNLRLMSEASDWHLLIGNLISNSVAHGFQGRKGGQIRIEARQLPNANLYLRYADDGVGLSEQARQSLFNNGFSTRLGQGHQGLGMGIVQDLVSNKLGGRMQVLPSSQGAQFSFELPAKVFQAE</sequence>
<evidence type="ECO:0000256" key="2">
    <source>
        <dbReference type="ARBA" id="ARBA00012438"/>
    </source>
</evidence>
<dbReference type="RefSeq" id="WP_184295238.1">
    <property type="nucleotide sequence ID" value="NZ_JACHLP010000001.1"/>
</dbReference>
<keyword evidence="4" id="KW-0808">Transferase</keyword>
<dbReference type="PRINTS" id="PR00344">
    <property type="entry name" value="BCTRLSENSOR"/>
</dbReference>
<keyword evidence="3" id="KW-0597">Phosphoprotein</keyword>
<evidence type="ECO:0000259" key="8">
    <source>
        <dbReference type="PROSITE" id="PS50109"/>
    </source>
</evidence>
<dbReference type="InterPro" id="IPR003594">
    <property type="entry name" value="HATPase_dom"/>
</dbReference>
<dbReference type="InterPro" id="IPR036890">
    <property type="entry name" value="HATPase_C_sf"/>
</dbReference>
<dbReference type="Gene3D" id="3.30.565.10">
    <property type="entry name" value="Histidine kinase-like ATPase, C-terminal domain"/>
    <property type="match status" value="1"/>
</dbReference>
<evidence type="ECO:0000256" key="1">
    <source>
        <dbReference type="ARBA" id="ARBA00000085"/>
    </source>
</evidence>
<gene>
    <name evidence="9" type="ORF">HNP55_000218</name>
</gene>
<dbReference type="PROSITE" id="PS50109">
    <property type="entry name" value="HIS_KIN"/>
    <property type="match status" value="1"/>
</dbReference>
<evidence type="ECO:0000256" key="4">
    <source>
        <dbReference type="ARBA" id="ARBA00022679"/>
    </source>
</evidence>
<comment type="caution">
    <text evidence="9">The sequence shown here is derived from an EMBL/GenBank/DDBJ whole genome shotgun (WGS) entry which is preliminary data.</text>
</comment>
<evidence type="ECO:0000256" key="3">
    <source>
        <dbReference type="ARBA" id="ARBA00022553"/>
    </source>
</evidence>
<dbReference type="SUPFAM" id="SSF55874">
    <property type="entry name" value="ATPase domain of HSP90 chaperone/DNA topoisomerase II/histidine kinase"/>
    <property type="match status" value="1"/>
</dbReference>
<evidence type="ECO:0000313" key="10">
    <source>
        <dbReference type="Proteomes" id="UP000562027"/>
    </source>
</evidence>